<keyword evidence="1" id="KW-0812">Transmembrane</keyword>
<accession>A0ABP9CIR8</accession>
<name>A0ABP9CIR8_9PSEU</name>
<feature type="transmembrane region" description="Helical" evidence="1">
    <location>
        <begin position="24"/>
        <end position="44"/>
    </location>
</feature>
<organism evidence="2 3">
    <name type="scientific">Actinomycetospora chlora</name>
    <dbReference type="NCBI Taxonomy" id="663608"/>
    <lineage>
        <taxon>Bacteria</taxon>
        <taxon>Bacillati</taxon>
        <taxon>Actinomycetota</taxon>
        <taxon>Actinomycetes</taxon>
        <taxon>Pseudonocardiales</taxon>
        <taxon>Pseudonocardiaceae</taxon>
        <taxon>Actinomycetospora</taxon>
    </lineage>
</organism>
<sequence length="195" mass="21377">MRETPGAGRPTSPRAPIDRPHRGLLARLVPAFTCFVIVFLAPAANAEAVVGQIVTAPTLPPAPPWGACGRSTAEDKIVRQFSNGITLRCGGPLRDPAPRYGYRHIQVRHQTDFQNMAFETGTFRNWRDVADFAAESIAADPDVTAPAPADQTCLSRVVFLINEETGQKVRDQIVVMFIDALTRNINTVTPRDRQC</sequence>
<reference evidence="3" key="1">
    <citation type="journal article" date="2019" name="Int. J. Syst. Evol. Microbiol.">
        <title>The Global Catalogue of Microorganisms (GCM) 10K type strain sequencing project: providing services to taxonomists for standard genome sequencing and annotation.</title>
        <authorList>
            <consortium name="The Broad Institute Genomics Platform"/>
            <consortium name="The Broad Institute Genome Sequencing Center for Infectious Disease"/>
            <person name="Wu L."/>
            <person name="Ma J."/>
        </authorList>
    </citation>
    <scope>NUCLEOTIDE SEQUENCE [LARGE SCALE GENOMIC DNA]</scope>
    <source>
        <strain evidence="3">JCM 17979</strain>
    </source>
</reference>
<evidence type="ECO:0000313" key="3">
    <source>
        <dbReference type="Proteomes" id="UP001500928"/>
    </source>
</evidence>
<protein>
    <recommendedName>
        <fullName evidence="4">DUF3558 domain-containing protein</fullName>
    </recommendedName>
</protein>
<evidence type="ECO:0000256" key="1">
    <source>
        <dbReference type="SAM" id="Phobius"/>
    </source>
</evidence>
<keyword evidence="3" id="KW-1185">Reference proteome</keyword>
<proteinExistence type="predicted"/>
<keyword evidence="1" id="KW-0472">Membrane</keyword>
<evidence type="ECO:0008006" key="4">
    <source>
        <dbReference type="Google" id="ProtNLM"/>
    </source>
</evidence>
<evidence type="ECO:0000313" key="2">
    <source>
        <dbReference type="EMBL" id="GAA4809689.1"/>
    </source>
</evidence>
<keyword evidence="1" id="KW-1133">Transmembrane helix</keyword>
<comment type="caution">
    <text evidence="2">The sequence shown here is derived from an EMBL/GenBank/DDBJ whole genome shotgun (WGS) entry which is preliminary data.</text>
</comment>
<gene>
    <name evidence="2" type="ORF">GCM10023200_54350</name>
</gene>
<dbReference type="EMBL" id="BAABHO010000067">
    <property type="protein sequence ID" value="GAA4809689.1"/>
    <property type="molecule type" value="Genomic_DNA"/>
</dbReference>
<dbReference type="Proteomes" id="UP001500928">
    <property type="component" value="Unassembled WGS sequence"/>
</dbReference>